<dbReference type="Gramene" id="rna47239">
    <property type="protein sequence ID" value="RHN40980.1"/>
    <property type="gene ID" value="gene47239"/>
</dbReference>
<organism evidence="2 3">
    <name type="scientific">Medicago truncatula</name>
    <name type="common">Barrel medic</name>
    <name type="synonym">Medicago tribuloides</name>
    <dbReference type="NCBI Taxonomy" id="3880"/>
    <lineage>
        <taxon>Eukaryota</taxon>
        <taxon>Viridiplantae</taxon>
        <taxon>Streptophyta</taxon>
        <taxon>Embryophyta</taxon>
        <taxon>Tracheophyta</taxon>
        <taxon>Spermatophyta</taxon>
        <taxon>Magnoliopsida</taxon>
        <taxon>eudicotyledons</taxon>
        <taxon>Gunneridae</taxon>
        <taxon>Pentapetalae</taxon>
        <taxon>rosids</taxon>
        <taxon>fabids</taxon>
        <taxon>Fabales</taxon>
        <taxon>Fabaceae</taxon>
        <taxon>Papilionoideae</taxon>
        <taxon>50 kb inversion clade</taxon>
        <taxon>NPAAA clade</taxon>
        <taxon>Hologalegina</taxon>
        <taxon>IRL clade</taxon>
        <taxon>Trifolieae</taxon>
        <taxon>Medicago</taxon>
    </lineage>
</organism>
<feature type="compositionally biased region" description="Basic and acidic residues" evidence="1">
    <location>
        <begin position="39"/>
        <end position="48"/>
    </location>
</feature>
<feature type="region of interest" description="Disordered" evidence="1">
    <location>
        <begin position="27"/>
        <end position="48"/>
    </location>
</feature>
<reference evidence="3" key="1">
    <citation type="journal article" date="2018" name="Nat. Plants">
        <title>Whole-genome landscape of Medicago truncatula symbiotic genes.</title>
        <authorList>
            <person name="Pecrix Y."/>
            <person name="Staton S.E."/>
            <person name="Sallet E."/>
            <person name="Lelandais-Briere C."/>
            <person name="Moreau S."/>
            <person name="Carrere S."/>
            <person name="Blein T."/>
            <person name="Jardinaud M.F."/>
            <person name="Latrasse D."/>
            <person name="Zouine M."/>
            <person name="Zahm M."/>
            <person name="Kreplak J."/>
            <person name="Mayjonade B."/>
            <person name="Satge C."/>
            <person name="Perez M."/>
            <person name="Cauet S."/>
            <person name="Marande W."/>
            <person name="Chantry-Darmon C."/>
            <person name="Lopez-Roques C."/>
            <person name="Bouchez O."/>
            <person name="Berard A."/>
            <person name="Debelle F."/>
            <person name="Munos S."/>
            <person name="Bendahmane A."/>
            <person name="Berges H."/>
            <person name="Niebel A."/>
            <person name="Buitink J."/>
            <person name="Frugier F."/>
            <person name="Benhamed M."/>
            <person name="Crespi M."/>
            <person name="Gouzy J."/>
            <person name="Gamas P."/>
        </authorList>
    </citation>
    <scope>NUCLEOTIDE SEQUENCE [LARGE SCALE GENOMIC DNA]</scope>
    <source>
        <strain evidence="3">cv. Jemalong A17</strain>
    </source>
</reference>
<proteinExistence type="predicted"/>
<evidence type="ECO:0000313" key="2">
    <source>
        <dbReference type="EMBL" id="RHN40980.1"/>
    </source>
</evidence>
<gene>
    <name evidence="2" type="ORF">MtrunA17_Chr8g0361021</name>
</gene>
<evidence type="ECO:0000313" key="3">
    <source>
        <dbReference type="Proteomes" id="UP000265566"/>
    </source>
</evidence>
<protein>
    <submittedName>
        <fullName evidence="2">Uncharacterized protein</fullName>
    </submittedName>
</protein>
<name>A0A396GJ12_MEDTR</name>
<dbReference type="EMBL" id="PSQE01000008">
    <property type="protein sequence ID" value="RHN40980.1"/>
    <property type="molecule type" value="Genomic_DNA"/>
</dbReference>
<comment type="caution">
    <text evidence="2">The sequence shown here is derived from an EMBL/GenBank/DDBJ whole genome shotgun (WGS) entry which is preliminary data.</text>
</comment>
<dbReference type="AlphaFoldDB" id="A0A396GJ12"/>
<dbReference type="Proteomes" id="UP000265566">
    <property type="component" value="Chromosome 8"/>
</dbReference>
<sequence>MKPPTKWIKFSKGKIVLMLIELRNHFQKSSRRKGTTDANYREKENREK</sequence>
<evidence type="ECO:0000256" key="1">
    <source>
        <dbReference type="SAM" id="MobiDB-lite"/>
    </source>
</evidence>
<accession>A0A396GJ12</accession>